<comment type="caution">
    <text evidence="1">The sequence shown here is derived from an EMBL/GenBank/DDBJ whole genome shotgun (WGS) entry which is preliminary data.</text>
</comment>
<name>A0A2G9YIN0_9BACT</name>
<evidence type="ECO:0000313" key="1">
    <source>
        <dbReference type="EMBL" id="PIP19022.1"/>
    </source>
</evidence>
<accession>A0A2G9YIN0</accession>
<organism evidence="1 2">
    <name type="scientific">Candidatus Sherwoodlollariibacterium unditelluris</name>
    <dbReference type="NCBI Taxonomy" id="1974757"/>
    <lineage>
        <taxon>Bacteria</taxon>
        <taxon>Pseudomonadati</taxon>
        <taxon>Candidatus Omnitrophota</taxon>
        <taxon>Candidatus Sherwoodlollariibacterium</taxon>
    </lineage>
</organism>
<gene>
    <name evidence="1" type="ORF">COX41_05035</name>
</gene>
<sequence length="99" mass="10597">MCSSSPASILGEPGKKASKTVEGNLVWGKASFSNGNYVYIRGRDTYTKKNNSSAYTGTAPGSNNDGPSLDMAYFSMRHKEYTLNLGSILLLVKALLIGI</sequence>
<dbReference type="EMBL" id="PCRK01000126">
    <property type="protein sequence ID" value="PIP19022.1"/>
    <property type="molecule type" value="Genomic_DNA"/>
</dbReference>
<proteinExistence type="predicted"/>
<reference evidence="1 2" key="1">
    <citation type="submission" date="2017-09" db="EMBL/GenBank/DDBJ databases">
        <title>Depth-based differentiation of microbial function through sediment-hosted aquifers and enrichment of novel symbionts in the deep terrestrial subsurface.</title>
        <authorList>
            <person name="Probst A.J."/>
            <person name="Ladd B."/>
            <person name="Jarett J.K."/>
            <person name="Geller-Mcgrath D.E."/>
            <person name="Sieber C.M."/>
            <person name="Emerson J.B."/>
            <person name="Anantharaman K."/>
            <person name="Thomas B.C."/>
            <person name="Malmstrom R."/>
            <person name="Stieglmeier M."/>
            <person name="Klingl A."/>
            <person name="Woyke T."/>
            <person name="Ryan C.M."/>
            <person name="Banfield J.F."/>
        </authorList>
    </citation>
    <scope>NUCLEOTIDE SEQUENCE [LARGE SCALE GENOMIC DNA]</scope>
    <source>
        <strain evidence="1">CG23_combo_of_CG06-09_8_20_14_all_41_10</strain>
    </source>
</reference>
<evidence type="ECO:0000313" key="2">
    <source>
        <dbReference type="Proteomes" id="UP000231292"/>
    </source>
</evidence>
<dbReference type="AlphaFoldDB" id="A0A2G9YIN0"/>
<protein>
    <submittedName>
        <fullName evidence="1">Uncharacterized protein</fullName>
    </submittedName>
</protein>
<dbReference type="Proteomes" id="UP000231292">
    <property type="component" value="Unassembled WGS sequence"/>
</dbReference>